<reference evidence="10" key="1">
    <citation type="journal article" date="2021" name="Nat. Commun.">
        <title>Genetic determinants of endophytism in the Arabidopsis root mycobiome.</title>
        <authorList>
            <person name="Mesny F."/>
            <person name="Miyauchi S."/>
            <person name="Thiergart T."/>
            <person name="Pickel B."/>
            <person name="Atanasova L."/>
            <person name="Karlsson M."/>
            <person name="Huettel B."/>
            <person name="Barry K.W."/>
            <person name="Haridas S."/>
            <person name="Chen C."/>
            <person name="Bauer D."/>
            <person name="Andreopoulos W."/>
            <person name="Pangilinan J."/>
            <person name="LaButti K."/>
            <person name="Riley R."/>
            <person name="Lipzen A."/>
            <person name="Clum A."/>
            <person name="Drula E."/>
            <person name="Henrissat B."/>
            <person name="Kohler A."/>
            <person name="Grigoriev I.V."/>
            <person name="Martin F.M."/>
            <person name="Hacquard S."/>
        </authorList>
    </citation>
    <scope>NUCLEOTIDE SEQUENCE</scope>
    <source>
        <strain evidence="10">MPI-CAGE-AT-0016</strain>
    </source>
</reference>
<dbReference type="PANTHER" id="PTHR31595">
    <property type="entry name" value="LONG-CHAIN-ALCOHOL O-FATTY-ACYLTRANSFERASE 3-RELATED"/>
    <property type="match status" value="1"/>
</dbReference>
<evidence type="ECO:0000256" key="5">
    <source>
        <dbReference type="ARBA" id="ARBA00022989"/>
    </source>
</evidence>
<feature type="region of interest" description="Disordered" evidence="7">
    <location>
        <begin position="164"/>
        <end position="195"/>
    </location>
</feature>
<name>A0A8K0TVL0_9PEZI</name>
<dbReference type="OrthoDB" id="2796277at2759"/>
<organism evidence="10 11">
    <name type="scientific">Plectosphaerella cucumerina</name>
    <dbReference type="NCBI Taxonomy" id="40658"/>
    <lineage>
        <taxon>Eukaryota</taxon>
        <taxon>Fungi</taxon>
        <taxon>Dikarya</taxon>
        <taxon>Ascomycota</taxon>
        <taxon>Pezizomycotina</taxon>
        <taxon>Sordariomycetes</taxon>
        <taxon>Hypocreomycetidae</taxon>
        <taxon>Glomerellales</taxon>
        <taxon>Plectosphaerellaceae</taxon>
        <taxon>Plectosphaerella</taxon>
    </lineage>
</organism>
<comment type="similarity">
    <text evidence="2">Belongs to the wax synthase family.</text>
</comment>
<dbReference type="Proteomes" id="UP000813385">
    <property type="component" value="Unassembled WGS sequence"/>
</dbReference>
<dbReference type="PANTHER" id="PTHR31595:SF67">
    <property type="entry name" value="WAX SYNTHASE DOMAIN-CONTAINING PROTEIN"/>
    <property type="match status" value="1"/>
</dbReference>
<comment type="caution">
    <text evidence="10">The sequence shown here is derived from an EMBL/GenBank/DDBJ whole genome shotgun (WGS) entry which is preliminary data.</text>
</comment>
<dbReference type="EMBL" id="JAGPXD010000001">
    <property type="protein sequence ID" value="KAH7376031.1"/>
    <property type="molecule type" value="Genomic_DNA"/>
</dbReference>
<dbReference type="AlphaFoldDB" id="A0A8K0TVL0"/>
<accession>A0A8K0TVL0</accession>
<keyword evidence="3" id="KW-0808">Transferase</keyword>
<evidence type="ECO:0000256" key="6">
    <source>
        <dbReference type="ARBA" id="ARBA00023136"/>
    </source>
</evidence>
<evidence type="ECO:0000256" key="3">
    <source>
        <dbReference type="ARBA" id="ARBA00022679"/>
    </source>
</evidence>
<keyword evidence="4 8" id="KW-0812">Transmembrane</keyword>
<evidence type="ECO:0000256" key="7">
    <source>
        <dbReference type="SAM" id="MobiDB-lite"/>
    </source>
</evidence>
<feature type="transmembrane region" description="Helical" evidence="8">
    <location>
        <begin position="336"/>
        <end position="364"/>
    </location>
</feature>
<keyword evidence="6 8" id="KW-0472">Membrane</keyword>
<protein>
    <recommendedName>
        <fullName evidence="9">Wax synthase domain-containing protein</fullName>
    </recommendedName>
</protein>
<dbReference type="InterPro" id="IPR044851">
    <property type="entry name" value="Wax_synthase"/>
</dbReference>
<feature type="transmembrane region" description="Helical" evidence="8">
    <location>
        <begin position="91"/>
        <end position="113"/>
    </location>
</feature>
<feature type="transmembrane region" description="Helical" evidence="8">
    <location>
        <begin position="284"/>
        <end position="301"/>
    </location>
</feature>
<dbReference type="Pfam" id="PF13813">
    <property type="entry name" value="MBOAT_2"/>
    <property type="match status" value="1"/>
</dbReference>
<feature type="transmembrane region" description="Helical" evidence="8">
    <location>
        <begin position="453"/>
        <end position="479"/>
    </location>
</feature>
<proteinExistence type="inferred from homology"/>
<gene>
    <name evidence="10" type="ORF">B0T11DRAFT_271447</name>
</gene>
<feature type="transmembrane region" description="Helical" evidence="8">
    <location>
        <begin position="422"/>
        <end position="441"/>
    </location>
</feature>
<keyword evidence="5 8" id="KW-1133">Transmembrane helix</keyword>
<evidence type="ECO:0000256" key="8">
    <source>
        <dbReference type="SAM" id="Phobius"/>
    </source>
</evidence>
<feature type="transmembrane region" description="Helical" evidence="8">
    <location>
        <begin position="67"/>
        <end position="85"/>
    </location>
</feature>
<comment type="subcellular location">
    <subcellularLocation>
        <location evidence="1">Membrane</location>
        <topology evidence="1">Multi-pass membrane protein</topology>
    </subcellularLocation>
</comment>
<evidence type="ECO:0000313" key="10">
    <source>
        <dbReference type="EMBL" id="KAH7376031.1"/>
    </source>
</evidence>
<feature type="compositionally biased region" description="Polar residues" evidence="7">
    <location>
        <begin position="139"/>
        <end position="151"/>
    </location>
</feature>
<dbReference type="GO" id="GO:0006629">
    <property type="term" value="P:lipid metabolic process"/>
    <property type="evidence" value="ECO:0007669"/>
    <property type="project" value="InterPro"/>
</dbReference>
<sequence>MTGPIWQPSELLAATLLETYRDMFKAALAEGTRRNFILPYDFIPSFFLPILYMAIPHTKRPWLYQARWLLLAFIVGFNVQTMARASSTNLAMSYAAGMYAFWSIMHNFALLVWMRPQFEAERVQRRKRQALTSTVNMEMSRGDTSGSQIPQDGSAVRREGQAVGNGVLNGHSGPGLNGSTIKENGHTTTQSEQTAPGANTAVYEYYWQPFPEHGTFLERLHWSLDLYATFRGAGWNWCVRVIPNPQAPVKPLSGELVRMDTIPLRTAGGYKTYPTTSAFLRAKLGAILFSILSLDFLKVLLMRDLFFIDGGGQSSPLPTHLAALPSWLVPFARHALFLWALYVAILFFLSVSDLAGFFALRYLFPMRDELWQYSSIFGSLSQVLDRGLAGFWGLWWHQTFRVPFAGPTGWLLRKGYLAPRTFKVKAAAMLFAFFQSGLLHGAGSWSSIPETKIWYPMVFFMLSGVGVVVQSATCAFFKAEFSRLPRAVRRTGNAVYVLLWLHLTVWPLLKDFTRLGVWLIEPVPVSIFRAMGFGQVENDVWRIDHDTWPHWVRGKYWWQSGFAL</sequence>
<dbReference type="GO" id="GO:0016020">
    <property type="term" value="C:membrane"/>
    <property type="evidence" value="ECO:0007669"/>
    <property type="project" value="UniProtKB-SubCell"/>
</dbReference>
<feature type="compositionally biased region" description="Polar residues" evidence="7">
    <location>
        <begin position="177"/>
        <end position="195"/>
    </location>
</feature>
<keyword evidence="11" id="KW-1185">Reference proteome</keyword>
<dbReference type="InterPro" id="IPR032805">
    <property type="entry name" value="Wax_synthase_dom"/>
</dbReference>
<evidence type="ECO:0000256" key="1">
    <source>
        <dbReference type="ARBA" id="ARBA00004141"/>
    </source>
</evidence>
<evidence type="ECO:0000256" key="2">
    <source>
        <dbReference type="ARBA" id="ARBA00007282"/>
    </source>
</evidence>
<feature type="region of interest" description="Disordered" evidence="7">
    <location>
        <begin position="139"/>
        <end position="158"/>
    </location>
</feature>
<feature type="transmembrane region" description="Helical" evidence="8">
    <location>
        <begin position="491"/>
        <end position="509"/>
    </location>
</feature>
<feature type="domain" description="Wax synthase" evidence="9">
    <location>
        <begin position="374"/>
        <end position="462"/>
    </location>
</feature>
<feature type="transmembrane region" description="Helical" evidence="8">
    <location>
        <begin position="37"/>
        <end position="55"/>
    </location>
</feature>
<evidence type="ECO:0000259" key="9">
    <source>
        <dbReference type="Pfam" id="PF13813"/>
    </source>
</evidence>
<dbReference type="GO" id="GO:0008374">
    <property type="term" value="F:O-acyltransferase activity"/>
    <property type="evidence" value="ECO:0007669"/>
    <property type="project" value="InterPro"/>
</dbReference>
<evidence type="ECO:0000256" key="4">
    <source>
        <dbReference type="ARBA" id="ARBA00022692"/>
    </source>
</evidence>
<evidence type="ECO:0000313" key="11">
    <source>
        <dbReference type="Proteomes" id="UP000813385"/>
    </source>
</evidence>